<comment type="caution">
    <text evidence="4">The sequence shown here is derived from an EMBL/GenBank/DDBJ whole genome shotgun (WGS) entry which is preliminary data.</text>
</comment>
<dbReference type="RefSeq" id="WP_235293963.1">
    <property type="nucleotide sequence ID" value="NZ_BSOH01000010.1"/>
</dbReference>
<organism evidence="4 5">
    <name type="scientific">Portibacter lacus</name>
    <dbReference type="NCBI Taxonomy" id="1099794"/>
    <lineage>
        <taxon>Bacteria</taxon>
        <taxon>Pseudomonadati</taxon>
        <taxon>Bacteroidota</taxon>
        <taxon>Saprospiria</taxon>
        <taxon>Saprospirales</taxon>
        <taxon>Haliscomenobacteraceae</taxon>
        <taxon>Portibacter</taxon>
    </lineage>
</organism>
<keyword evidence="5" id="KW-1185">Reference proteome</keyword>
<dbReference type="PANTHER" id="PTHR46769:SF2">
    <property type="entry name" value="FIBROCYSTIN-L ISOFORM 2 PRECURSOR-RELATED"/>
    <property type="match status" value="1"/>
</dbReference>
<protein>
    <recommendedName>
        <fullName evidence="6">PA14 domain-containing protein</fullName>
    </recommendedName>
</protein>
<proteinExistence type="predicted"/>
<sequence>MKKIVFTFSLLCAFLGSIHTQICVGTPGELEWHAWEGLYDGYFSELTADPNYPQTPDVVKNIFRLKSPPNYNDYYGTRVEGFLHVESNTSVQFNVTGDDQVQFYLSTDENPDNTSLVASLPETVGEEEHDEFPEQTSTTFNLIAGQYYYFEIIHVDRWGSDRFSIFWKTDLVSSTEWNVITAAYIYGVGCKEEICPEAGTPCNDGDASTVDDIEDGHCNCFGKAPEGDACVGERGTLTGYRYDGIPGGNLNDLYEASNFPGMPSTSEQYEYFGRESTNELADVGFGLQAYLTVPVSGNYKFNVTGDDNAILFLSSNEDPENKQAHQALVSGWTNMTDHDKYIYQSTSNIYLEKGKYYYMEINQKDGGGSEHFSAFWQTPFTEAGVWKRIPSVYFFDYECELACIPAGTLCDDGNPFTNDDQYDENCDCVGIPCSGPDCDSPLANYIPKEKCAPTDNLDNREESVWVSCERTANPNANRSDGHWIMYDLGERHELHNTQIWNYNVNGNTQIGMTAVAIDFSLDGSSWTEYGTYNWALATGNSSYSGFNGPNLNGTYARYILISSLDAGSSCKGLGKVAFSAVRCPLAGTPCDDGDILTSNDSYNNNCECRGSELSVNDCGDLQVLLGDSVLYDKKYSAIENVQSISQVAPSGRVAFVGGKSVILEPGFETNDQTTFIASIDPCDTPEMRALVRTRAQEIAERAEERKKDKINVLTVRKTENELIQVSYFIEKAGKATLEIYDLAGNKVYTLIDHDFKNQGLYHKTFRTKKLGEGNLTVKLITGETALNRQIPMVAEEVKK</sequence>
<dbReference type="PROSITE" id="PS51820">
    <property type="entry name" value="PA14"/>
    <property type="match status" value="2"/>
</dbReference>
<accession>A0AA37SS46</accession>
<dbReference type="PROSITE" id="PS50022">
    <property type="entry name" value="FA58C_3"/>
    <property type="match status" value="1"/>
</dbReference>
<dbReference type="Gene3D" id="2.60.120.260">
    <property type="entry name" value="Galactose-binding domain-like"/>
    <property type="match status" value="1"/>
</dbReference>
<dbReference type="InterPro" id="IPR055015">
    <property type="entry name" value="GCX_COOH"/>
</dbReference>
<dbReference type="Gene3D" id="2.60.120.1560">
    <property type="match status" value="1"/>
</dbReference>
<evidence type="ECO:0000313" key="4">
    <source>
        <dbReference type="EMBL" id="GLR17163.1"/>
    </source>
</evidence>
<dbReference type="InterPro" id="IPR052387">
    <property type="entry name" value="Fibrocystin"/>
</dbReference>
<evidence type="ECO:0000259" key="3">
    <source>
        <dbReference type="PROSITE" id="PS51820"/>
    </source>
</evidence>
<reference evidence="4" key="1">
    <citation type="journal article" date="2014" name="Int. J. Syst. Evol. Microbiol.">
        <title>Complete genome sequence of Corynebacterium casei LMG S-19264T (=DSM 44701T), isolated from a smear-ripened cheese.</title>
        <authorList>
            <consortium name="US DOE Joint Genome Institute (JGI-PGF)"/>
            <person name="Walter F."/>
            <person name="Albersmeier A."/>
            <person name="Kalinowski J."/>
            <person name="Ruckert C."/>
        </authorList>
    </citation>
    <scope>NUCLEOTIDE SEQUENCE</scope>
    <source>
        <strain evidence="4">NBRC 108769</strain>
    </source>
</reference>
<dbReference type="InterPro" id="IPR000421">
    <property type="entry name" value="FA58C"/>
</dbReference>
<dbReference type="AlphaFoldDB" id="A0AA37SS46"/>
<keyword evidence="1" id="KW-0732">Signal</keyword>
<feature type="domain" description="PA14" evidence="3">
    <location>
        <begin position="232"/>
        <end position="393"/>
    </location>
</feature>
<dbReference type="Proteomes" id="UP001156666">
    <property type="component" value="Unassembled WGS sequence"/>
</dbReference>
<name>A0AA37SS46_9BACT</name>
<dbReference type="SUPFAM" id="SSF49785">
    <property type="entry name" value="Galactose-binding domain-like"/>
    <property type="match status" value="1"/>
</dbReference>
<dbReference type="NCBIfam" id="NF045639">
    <property type="entry name" value="GCX_COOH"/>
    <property type="match status" value="1"/>
</dbReference>
<feature type="domain" description="F5/8 type C" evidence="2">
    <location>
        <begin position="458"/>
        <end position="583"/>
    </location>
</feature>
<dbReference type="InterPro" id="IPR011658">
    <property type="entry name" value="PA14_dom"/>
</dbReference>
<evidence type="ECO:0000313" key="5">
    <source>
        <dbReference type="Proteomes" id="UP001156666"/>
    </source>
</evidence>
<dbReference type="PANTHER" id="PTHR46769">
    <property type="entry name" value="POLYCYSTIC KIDNEY AND HEPATIC DISEASE 1 (AUTOSOMAL RECESSIVE)-LIKE 1"/>
    <property type="match status" value="1"/>
</dbReference>
<dbReference type="SUPFAM" id="SSF56988">
    <property type="entry name" value="Anthrax protective antigen"/>
    <property type="match status" value="2"/>
</dbReference>
<dbReference type="InterPro" id="IPR037524">
    <property type="entry name" value="PA14/GLEYA"/>
</dbReference>
<reference evidence="4" key="2">
    <citation type="submission" date="2023-01" db="EMBL/GenBank/DDBJ databases">
        <title>Draft genome sequence of Portibacter lacus strain NBRC 108769.</title>
        <authorList>
            <person name="Sun Q."/>
            <person name="Mori K."/>
        </authorList>
    </citation>
    <scope>NUCLEOTIDE SEQUENCE</scope>
    <source>
        <strain evidence="4">NBRC 108769</strain>
    </source>
</reference>
<dbReference type="Pfam" id="PF07691">
    <property type="entry name" value="PA14"/>
    <property type="match status" value="1"/>
</dbReference>
<dbReference type="EMBL" id="BSOH01000010">
    <property type="protein sequence ID" value="GLR17163.1"/>
    <property type="molecule type" value="Genomic_DNA"/>
</dbReference>
<evidence type="ECO:0008006" key="6">
    <source>
        <dbReference type="Google" id="ProtNLM"/>
    </source>
</evidence>
<feature type="domain" description="PA14" evidence="3">
    <location>
        <begin position="33"/>
        <end position="184"/>
    </location>
</feature>
<evidence type="ECO:0000259" key="2">
    <source>
        <dbReference type="PROSITE" id="PS50022"/>
    </source>
</evidence>
<gene>
    <name evidence="4" type="ORF">GCM10007940_17780</name>
</gene>
<evidence type="ECO:0000256" key="1">
    <source>
        <dbReference type="ARBA" id="ARBA00022729"/>
    </source>
</evidence>
<dbReference type="InterPro" id="IPR008979">
    <property type="entry name" value="Galactose-bd-like_sf"/>
</dbReference>